<proteinExistence type="predicted"/>
<feature type="domain" description="AB hydrolase-1" evidence="1">
    <location>
        <begin position="30"/>
        <end position="125"/>
    </location>
</feature>
<dbReference type="InterPro" id="IPR000073">
    <property type="entry name" value="AB_hydrolase_1"/>
</dbReference>
<dbReference type="Gene3D" id="3.40.50.1820">
    <property type="entry name" value="alpha/beta hydrolase"/>
    <property type="match status" value="1"/>
</dbReference>
<dbReference type="PRINTS" id="PR00111">
    <property type="entry name" value="ABHYDROLASE"/>
</dbReference>
<dbReference type="PRINTS" id="PR00412">
    <property type="entry name" value="EPOXHYDRLASE"/>
</dbReference>
<dbReference type="InterPro" id="IPR000639">
    <property type="entry name" value="Epox_hydrolase-like"/>
</dbReference>
<dbReference type="InterPro" id="IPR029058">
    <property type="entry name" value="AB_hydrolase_fold"/>
</dbReference>
<evidence type="ECO:0000313" key="2">
    <source>
        <dbReference type="EMBL" id="USP96188.1"/>
    </source>
</evidence>
<dbReference type="EMBL" id="CP092751">
    <property type="protein sequence ID" value="USP96188.1"/>
    <property type="molecule type" value="Genomic_DNA"/>
</dbReference>
<gene>
    <name evidence="2" type="ORF">MKF32_03695</name>
</gene>
<dbReference type="PANTHER" id="PTHR43798">
    <property type="entry name" value="MONOACYLGLYCEROL LIPASE"/>
    <property type="match status" value="1"/>
</dbReference>
<dbReference type="RefSeq" id="WP_253268896.1">
    <property type="nucleotide sequence ID" value="NZ_CP092751.1"/>
</dbReference>
<dbReference type="Pfam" id="PF00561">
    <property type="entry name" value="Abhydrolase_1"/>
    <property type="match status" value="1"/>
</dbReference>
<organism evidence="2 3">
    <name type="scientific">Bacillus vallismortis</name>
    <dbReference type="NCBI Taxonomy" id="72361"/>
    <lineage>
        <taxon>Bacteria</taxon>
        <taxon>Bacillati</taxon>
        <taxon>Bacillota</taxon>
        <taxon>Bacilli</taxon>
        <taxon>Bacillales</taxon>
        <taxon>Bacillaceae</taxon>
        <taxon>Bacillus</taxon>
    </lineage>
</organism>
<accession>A0ABY4Y148</accession>
<keyword evidence="2" id="KW-0378">Hydrolase</keyword>
<dbReference type="GO" id="GO:0016787">
    <property type="term" value="F:hydrolase activity"/>
    <property type="evidence" value="ECO:0007669"/>
    <property type="project" value="UniProtKB-KW"/>
</dbReference>
<dbReference type="SUPFAM" id="SSF53474">
    <property type="entry name" value="alpha/beta-Hydrolases"/>
    <property type="match status" value="1"/>
</dbReference>
<reference evidence="2" key="1">
    <citation type="submission" date="2022-02" db="EMBL/GenBank/DDBJ databases">
        <title>Draft Genome Sequence of Bacillus vallismortis Strain BL01, Isolated from Artemisia lerchiana Web. Roots.</title>
        <authorList>
            <person name="Chebotar V.K."/>
            <person name="Gancheva M.S."/>
            <person name="Chizhevskaya E.P."/>
            <person name="Komarova O.V."/>
            <person name="Baganova M.E."/>
            <person name="Zaplatkin A.N."/>
            <person name="Pishchik V.N."/>
        </authorList>
    </citation>
    <scope>NUCLEOTIDE SEQUENCE</scope>
    <source>
        <strain evidence="2">BL01</strain>
    </source>
</reference>
<dbReference type="Proteomes" id="UP001057348">
    <property type="component" value="Chromosome"/>
</dbReference>
<evidence type="ECO:0000313" key="3">
    <source>
        <dbReference type="Proteomes" id="UP001057348"/>
    </source>
</evidence>
<sequence>MLGHASERNSGWGAQIILPDCRCRQQNDFLLHGIPTNSFLWMNVIPQLAKQYIVIAPDMLGYGLSGRAAKEELTLPMQAQYIISLLDMLGIQKVNVVGHDLGGGVAQILAVQYPDRVESFVVIDDVTFSNWPLPKVVSLRYPTAPEFEPSPYFIERMIREGVFHQQMVTPEILQAFIAPFDHENGPRELQEASLALEHHQTEDVVPGLQGVRVPATFLYGQYDRYLPPYWGFKLQETVLNSTFKVLPECSHYSMLDNPLLVSQEIAAHMNQMNG</sequence>
<name>A0ABY4Y148_BACVA</name>
<protein>
    <submittedName>
        <fullName evidence="2">Alpha/beta hydrolase</fullName>
    </submittedName>
</protein>
<dbReference type="PANTHER" id="PTHR43798:SF33">
    <property type="entry name" value="HYDROLASE, PUTATIVE (AFU_ORTHOLOGUE AFUA_2G14860)-RELATED"/>
    <property type="match status" value="1"/>
</dbReference>
<evidence type="ECO:0000259" key="1">
    <source>
        <dbReference type="Pfam" id="PF00561"/>
    </source>
</evidence>
<dbReference type="InterPro" id="IPR050266">
    <property type="entry name" value="AB_hydrolase_sf"/>
</dbReference>
<keyword evidence="3" id="KW-1185">Reference proteome</keyword>